<name>A0ACA9RBH5_9GLOM</name>
<protein>
    <submittedName>
        <fullName evidence="1">7803_t:CDS:1</fullName>
    </submittedName>
</protein>
<reference evidence="1" key="1">
    <citation type="submission" date="2021-06" db="EMBL/GenBank/DDBJ databases">
        <authorList>
            <person name="Kallberg Y."/>
            <person name="Tangrot J."/>
            <person name="Rosling A."/>
        </authorList>
    </citation>
    <scope>NUCLEOTIDE SEQUENCE</scope>
    <source>
        <strain evidence="1">CL356</strain>
    </source>
</reference>
<feature type="non-terminal residue" evidence="1">
    <location>
        <position position="1"/>
    </location>
</feature>
<keyword evidence="2" id="KW-1185">Reference proteome</keyword>
<dbReference type="EMBL" id="CAJVPT010075063">
    <property type="protein sequence ID" value="CAG8784940.1"/>
    <property type="molecule type" value="Genomic_DNA"/>
</dbReference>
<organism evidence="1 2">
    <name type="scientific">Acaulospora colombiana</name>
    <dbReference type="NCBI Taxonomy" id="27376"/>
    <lineage>
        <taxon>Eukaryota</taxon>
        <taxon>Fungi</taxon>
        <taxon>Fungi incertae sedis</taxon>
        <taxon>Mucoromycota</taxon>
        <taxon>Glomeromycotina</taxon>
        <taxon>Glomeromycetes</taxon>
        <taxon>Diversisporales</taxon>
        <taxon>Acaulosporaceae</taxon>
        <taxon>Acaulospora</taxon>
    </lineage>
</organism>
<comment type="caution">
    <text evidence="1">The sequence shown here is derived from an EMBL/GenBank/DDBJ whole genome shotgun (WGS) entry which is preliminary data.</text>
</comment>
<evidence type="ECO:0000313" key="1">
    <source>
        <dbReference type="EMBL" id="CAG8784940.1"/>
    </source>
</evidence>
<gene>
    <name evidence="1" type="ORF">ACOLOM_LOCUS14503</name>
</gene>
<dbReference type="Proteomes" id="UP000789525">
    <property type="component" value="Unassembled WGS sequence"/>
</dbReference>
<feature type="non-terminal residue" evidence="1">
    <location>
        <position position="66"/>
    </location>
</feature>
<proteinExistence type="predicted"/>
<evidence type="ECO:0000313" key="2">
    <source>
        <dbReference type="Proteomes" id="UP000789525"/>
    </source>
</evidence>
<sequence>DEEMPLPGAGDENEEQMFESAQGMLNGVRNENDMEMQDDTGMGQNTANGNSQPQTATSNEPRKPNK</sequence>
<accession>A0ACA9RBH5</accession>